<accession>A0A7W9E048</accession>
<name>A0A7W9E048_9SPHI</name>
<dbReference type="Proteomes" id="UP000537204">
    <property type="component" value="Unassembled WGS sequence"/>
</dbReference>
<evidence type="ECO:0000313" key="2">
    <source>
        <dbReference type="Proteomes" id="UP000537204"/>
    </source>
</evidence>
<gene>
    <name evidence="1" type="ORF">HDE68_003611</name>
</gene>
<dbReference type="EMBL" id="JACHCE010000006">
    <property type="protein sequence ID" value="MBB5637686.1"/>
    <property type="molecule type" value="Genomic_DNA"/>
</dbReference>
<proteinExistence type="predicted"/>
<organism evidence="1 2">
    <name type="scientific">Pedobacter cryoconitis</name>
    <dbReference type="NCBI Taxonomy" id="188932"/>
    <lineage>
        <taxon>Bacteria</taxon>
        <taxon>Pseudomonadati</taxon>
        <taxon>Bacteroidota</taxon>
        <taxon>Sphingobacteriia</taxon>
        <taxon>Sphingobacteriales</taxon>
        <taxon>Sphingobacteriaceae</taxon>
        <taxon>Pedobacter</taxon>
    </lineage>
</organism>
<comment type="caution">
    <text evidence="1">The sequence shown here is derived from an EMBL/GenBank/DDBJ whole genome shotgun (WGS) entry which is preliminary data.</text>
</comment>
<dbReference type="AlphaFoldDB" id="A0A7W9E048"/>
<sequence length="64" mass="7714">MRGNPDAQFKSRAEYIEYFETRKIKGIKILHYSYKFIHFGELAIARCKLQPDTKYLFRILTQNI</sequence>
<protein>
    <submittedName>
        <fullName evidence="1">Uncharacterized protein</fullName>
    </submittedName>
</protein>
<reference evidence="1 2" key="1">
    <citation type="submission" date="2020-08" db="EMBL/GenBank/DDBJ databases">
        <title>Genomic Encyclopedia of Type Strains, Phase IV (KMG-V): Genome sequencing to study the core and pangenomes of soil and plant-associated prokaryotes.</title>
        <authorList>
            <person name="Whitman W."/>
        </authorList>
    </citation>
    <scope>NUCLEOTIDE SEQUENCE [LARGE SCALE GENOMIC DNA]</scope>
    <source>
        <strain evidence="1 2">S3M1</strain>
    </source>
</reference>
<evidence type="ECO:0000313" key="1">
    <source>
        <dbReference type="EMBL" id="MBB5637686.1"/>
    </source>
</evidence>